<comment type="caution">
    <text evidence="2">The sequence shown here is derived from an EMBL/GenBank/DDBJ whole genome shotgun (WGS) entry which is preliminary data.</text>
</comment>
<proteinExistence type="predicted"/>
<dbReference type="EMBL" id="JACHJP010000017">
    <property type="protein sequence ID" value="MBB4920823.1"/>
    <property type="molecule type" value="Genomic_DNA"/>
</dbReference>
<dbReference type="InterPro" id="IPR012312">
    <property type="entry name" value="Hemerythrin-like"/>
</dbReference>
<evidence type="ECO:0000313" key="2">
    <source>
        <dbReference type="EMBL" id="MBB4920823.1"/>
    </source>
</evidence>
<dbReference type="AlphaFoldDB" id="A0A7W7QW23"/>
<dbReference type="RefSeq" id="WP_184725493.1">
    <property type="nucleotide sequence ID" value="NZ_JACHJP010000017.1"/>
</dbReference>
<feature type="domain" description="Hemerythrin-like" evidence="1">
    <location>
        <begin position="8"/>
        <end position="139"/>
    </location>
</feature>
<dbReference type="Pfam" id="PF01814">
    <property type="entry name" value="Hemerythrin"/>
    <property type="match status" value="1"/>
</dbReference>
<dbReference type="CDD" id="cd12108">
    <property type="entry name" value="Hr-like"/>
    <property type="match status" value="1"/>
</dbReference>
<reference evidence="2 3" key="1">
    <citation type="submission" date="2020-08" db="EMBL/GenBank/DDBJ databases">
        <title>Genomic Encyclopedia of Type Strains, Phase III (KMG-III): the genomes of soil and plant-associated and newly described type strains.</title>
        <authorList>
            <person name="Whitman W."/>
        </authorList>
    </citation>
    <scope>NUCLEOTIDE SEQUENCE [LARGE SCALE GENOMIC DNA]</scope>
    <source>
        <strain evidence="2 3">CECT 8840</strain>
    </source>
</reference>
<organism evidence="2 3">
    <name type="scientific">Streptosporangium saharense</name>
    <dbReference type="NCBI Taxonomy" id="1706840"/>
    <lineage>
        <taxon>Bacteria</taxon>
        <taxon>Bacillati</taxon>
        <taxon>Actinomycetota</taxon>
        <taxon>Actinomycetes</taxon>
        <taxon>Streptosporangiales</taxon>
        <taxon>Streptosporangiaceae</taxon>
        <taxon>Streptosporangium</taxon>
    </lineage>
</organism>
<evidence type="ECO:0000313" key="3">
    <source>
        <dbReference type="Proteomes" id="UP000552644"/>
    </source>
</evidence>
<dbReference type="Proteomes" id="UP000552644">
    <property type="component" value="Unassembled WGS sequence"/>
</dbReference>
<sequence>MSINTQDMEIAHRVFRRESRLLMEFVADVVPGDTARAKVVADHFRVYQLGLHNHHEGEDELLWPPLLARVDLEADIVLRMEAQHERIAATMTRLDAAFPAWEAGAGADERDTLVAALAEHRAVVLEHLDDEEATLLPLAAKHLTEREWASLGDHLVNNTPKLTLLTLFGAVLEDANPAERALVLSGLPAPVRVIWHVIGRPRYARYIRRVRGPRPNLNAA</sequence>
<accession>A0A7W7QW23</accession>
<keyword evidence="3" id="KW-1185">Reference proteome</keyword>
<evidence type="ECO:0000259" key="1">
    <source>
        <dbReference type="Pfam" id="PF01814"/>
    </source>
</evidence>
<protein>
    <submittedName>
        <fullName evidence="2">Hemerythrin-like domain-containing protein</fullName>
    </submittedName>
</protein>
<name>A0A7W7QW23_9ACTN</name>
<gene>
    <name evidence="2" type="ORF">FHS44_007975</name>
</gene>
<dbReference type="Gene3D" id="1.20.120.520">
    <property type="entry name" value="nmb1532 protein domain like"/>
    <property type="match status" value="1"/>
</dbReference>